<dbReference type="CDD" id="cd07139">
    <property type="entry name" value="ALDH_AldA-Rv0768"/>
    <property type="match status" value="1"/>
</dbReference>
<evidence type="ECO:0000313" key="7">
    <source>
        <dbReference type="Proteomes" id="UP000219514"/>
    </source>
</evidence>
<dbReference type="PANTHER" id="PTHR42804:SF1">
    <property type="entry name" value="ALDEHYDE DEHYDROGENASE-RELATED"/>
    <property type="match status" value="1"/>
</dbReference>
<proteinExistence type="inferred from homology"/>
<dbReference type="InterPro" id="IPR016162">
    <property type="entry name" value="Ald_DH_N"/>
</dbReference>
<dbReference type="EMBL" id="OBDO01000003">
    <property type="protein sequence ID" value="SNX96017.1"/>
    <property type="molecule type" value="Genomic_DNA"/>
</dbReference>
<dbReference type="RefSeq" id="WP_097206043.1">
    <property type="nucleotide sequence ID" value="NZ_JACHXB010000004.1"/>
</dbReference>
<evidence type="ECO:0000256" key="3">
    <source>
        <dbReference type="PROSITE-ProRule" id="PRU10007"/>
    </source>
</evidence>
<gene>
    <name evidence="6" type="ORF">SAMN06893097_103186</name>
</gene>
<evidence type="ECO:0000256" key="1">
    <source>
        <dbReference type="ARBA" id="ARBA00009986"/>
    </source>
</evidence>
<evidence type="ECO:0000256" key="4">
    <source>
        <dbReference type="RuleBase" id="RU003345"/>
    </source>
</evidence>
<protein>
    <submittedName>
        <fullName evidence="6">Acyl-CoA reductase</fullName>
    </submittedName>
</protein>
<dbReference type="AlphaFoldDB" id="A0A285EAK0"/>
<keyword evidence="7" id="KW-1185">Reference proteome</keyword>
<keyword evidence="2 4" id="KW-0560">Oxidoreductase</keyword>
<feature type="active site" evidence="3">
    <location>
        <position position="256"/>
    </location>
</feature>
<feature type="domain" description="Aldehyde dehydrogenase" evidence="5">
    <location>
        <begin position="19"/>
        <end position="482"/>
    </location>
</feature>
<dbReference type="OrthoDB" id="6882680at2"/>
<dbReference type="Gene3D" id="3.40.309.10">
    <property type="entry name" value="Aldehyde Dehydrogenase, Chain A, domain 2"/>
    <property type="match status" value="1"/>
</dbReference>
<dbReference type="GO" id="GO:0016620">
    <property type="term" value="F:oxidoreductase activity, acting on the aldehyde or oxo group of donors, NAD or NADP as acceptor"/>
    <property type="evidence" value="ECO:0007669"/>
    <property type="project" value="InterPro"/>
</dbReference>
<dbReference type="FunFam" id="3.40.605.10:FF:000026">
    <property type="entry name" value="Aldehyde dehydrogenase, putative"/>
    <property type="match status" value="1"/>
</dbReference>
<dbReference type="Proteomes" id="UP000219514">
    <property type="component" value="Unassembled WGS sequence"/>
</dbReference>
<dbReference type="Pfam" id="PF00171">
    <property type="entry name" value="Aldedh"/>
    <property type="match status" value="1"/>
</dbReference>
<dbReference type="PANTHER" id="PTHR42804">
    <property type="entry name" value="ALDEHYDE DEHYDROGENASE"/>
    <property type="match status" value="1"/>
</dbReference>
<accession>A0A285EAK0</accession>
<evidence type="ECO:0000313" key="6">
    <source>
        <dbReference type="EMBL" id="SNX96017.1"/>
    </source>
</evidence>
<dbReference type="InterPro" id="IPR015590">
    <property type="entry name" value="Aldehyde_DH_dom"/>
</dbReference>
<dbReference type="InterPro" id="IPR029510">
    <property type="entry name" value="Ald_DH_CS_GLU"/>
</dbReference>
<reference evidence="6 7" key="1">
    <citation type="submission" date="2017-09" db="EMBL/GenBank/DDBJ databases">
        <authorList>
            <person name="Ehlers B."/>
            <person name="Leendertz F.H."/>
        </authorList>
    </citation>
    <scope>NUCLEOTIDE SEQUENCE [LARGE SCALE GENOMIC DNA]</scope>
    <source>
        <strain evidence="6 7">DSM 46844</strain>
    </source>
</reference>
<dbReference type="PROSITE" id="PS00687">
    <property type="entry name" value="ALDEHYDE_DEHYDR_GLU"/>
    <property type="match status" value="1"/>
</dbReference>
<organism evidence="6 7">
    <name type="scientific">Geodermatophilus sabuli</name>
    <dbReference type="NCBI Taxonomy" id="1564158"/>
    <lineage>
        <taxon>Bacteria</taxon>
        <taxon>Bacillati</taxon>
        <taxon>Actinomycetota</taxon>
        <taxon>Actinomycetes</taxon>
        <taxon>Geodermatophilales</taxon>
        <taxon>Geodermatophilaceae</taxon>
        <taxon>Geodermatophilus</taxon>
    </lineage>
</organism>
<comment type="similarity">
    <text evidence="1 4">Belongs to the aldehyde dehydrogenase family.</text>
</comment>
<name>A0A285EAK0_9ACTN</name>
<dbReference type="Gene3D" id="3.40.605.10">
    <property type="entry name" value="Aldehyde Dehydrogenase, Chain A, domain 1"/>
    <property type="match status" value="1"/>
</dbReference>
<dbReference type="InterPro" id="IPR016161">
    <property type="entry name" value="Ald_DH/histidinol_DH"/>
</dbReference>
<dbReference type="InterPro" id="IPR016163">
    <property type="entry name" value="Ald_DH_C"/>
</dbReference>
<evidence type="ECO:0000259" key="5">
    <source>
        <dbReference type="Pfam" id="PF00171"/>
    </source>
</evidence>
<evidence type="ECO:0000256" key="2">
    <source>
        <dbReference type="ARBA" id="ARBA00023002"/>
    </source>
</evidence>
<dbReference type="SUPFAM" id="SSF53720">
    <property type="entry name" value="ALDH-like"/>
    <property type="match status" value="1"/>
</dbReference>
<dbReference type="FunFam" id="3.40.605.10:FF:000007">
    <property type="entry name" value="NAD/NADP-dependent betaine aldehyde dehydrogenase"/>
    <property type="match status" value="1"/>
</dbReference>
<sequence>MSDTTTLTSRSELYIAGAWSSDAERAWIEVENPATEQVIGRIPEATARDVDRAVDAAVALHKSGAWRDTTLADRADVLTEIAEGIDKRAADLQALYVTDQGGLSSFAGFTSATASMIFRDTARLASSLDLGPTKRDTPGGSVYISREPSGPVAAIAPWNAPLVLSAVKIAPALLAGCPVVLKISPETPLTLFVLAEVFSEAGLPDGLISFLPGGRDVGQYLISRPGISHISFTGSTAAGQQVMRTAAERMTRLTLELGGKSAALVLDDAEPHDFVASLTRGSVVQTGQVCTTQSRILVPNSREAEWIDALTAAFETLAVGDPSDPSTEVGPLVSQAQVDRVESYVTSARNDGATVLTGGGRPSGPGFDTGYWFLPTLLTNTGPEMRVYREEVFGPVIVIEGYDTLDDGIDAVNDTEFGLGNGIYSPDVDRALALAPRLDSGTVSINTTGACITAPFGGMKMSGFGREGGIEGIEAMLESKQIQLP</sequence>